<comment type="catalytic activity">
    <reaction evidence="2">
        <text>N(6)-D-ribulosyl-L-lysyl-[protein] + ATP = N(6)-(3-O-phospho-D-ribulosyl)-L-lysyl-[protein] + ADP + H(+)</text>
        <dbReference type="Rhea" id="RHEA:48432"/>
        <dbReference type="Rhea" id="RHEA-COMP:12103"/>
        <dbReference type="Rhea" id="RHEA-COMP:12104"/>
        <dbReference type="ChEBI" id="CHEBI:15378"/>
        <dbReference type="ChEBI" id="CHEBI:30616"/>
        <dbReference type="ChEBI" id="CHEBI:90418"/>
        <dbReference type="ChEBI" id="CHEBI:90420"/>
        <dbReference type="ChEBI" id="CHEBI:456216"/>
        <dbReference type="EC" id="2.7.1.172"/>
    </reaction>
    <physiologicalReaction direction="left-to-right" evidence="2">
        <dbReference type="Rhea" id="RHEA:48433"/>
    </physiologicalReaction>
</comment>
<accession>A0A8H3I5X2</accession>
<dbReference type="PANTHER" id="PTHR12149">
    <property type="entry name" value="FRUCTOSAMINE 3 KINASE-RELATED PROTEIN"/>
    <property type="match status" value="1"/>
</dbReference>
<evidence type="ECO:0000256" key="1">
    <source>
        <dbReference type="ARBA" id="ARBA00011961"/>
    </source>
</evidence>
<evidence type="ECO:0000313" key="3">
    <source>
        <dbReference type="EMBL" id="CAF9905963.1"/>
    </source>
</evidence>
<dbReference type="Gene3D" id="3.90.1200.10">
    <property type="match status" value="1"/>
</dbReference>
<gene>
    <name evidence="3" type="ORF">IMSHALPRED_004032</name>
</gene>
<dbReference type="SUPFAM" id="SSF56112">
    <property type="entry name" value="Protein kinase-like (PK-like)"/>
    <property type="match status" value="1"/>
</dbReference>
<keyword evidence="4" id="KW-1185">Reference proteome</keyword>
<sequence length="308" mass="35165">MRRLIALPNNISRVVRADSYGTSAWNRTARITTELANGNEKRFFVKCHEGERGKVMVQGEYEAEVEIHEVMPGFIPAPLAWGQCRATSPPKFFILKEFCDMSSHLPEPVQFCDKLARLHAGYFAQTVDWDSSWASFFSKMLAGLVDHDLTVNGRWKEYEDAVTKTRTVVIPRLLGALETEGRTIVPKLIHGNLWEENCGTSLETGEVQIFDACSFYAHSEMELGMWRSERVRFRSKTYMRQYLRNVGISEPADEFDDRNRLYAVNFNINRSTRKASYVREKALDDMLFLINKYGSKGPASEASTTGSM</sequence>
<proteinExistence type="predicted"/>
<dbReference type="Pfam" id="PF03881">
    <property type="entry name" value="Fructosamin_kin"/>
    <property type="match status" value="1"/>
</dbReference>
<dbReference type="OrthoDB" id="5772781at2759"/>
<dbReference type="InterPro" id="IPR011009">
    <property type="entry name" value="Kinase-like_dom_sf"/>
</dbReference>
<comment type="caution">
    <text evidence="3">The sequence shown here is derived from an EMBL/GenBank/DDBJ whole genome shotgun (WGS) entry which is preliminary data.</text>
</comment>
<evidence type="ECO:0000256" key="2">
    <source>
        <dbReference type="ARBA" id="ARBA00048655"/>
    </source>
</evidence>
<dbReference type="AlphaFoldDB" id="A0A8H3I5X2"/>
<protein>
    <recommendedName>
        <fullName evidence="1">protein-ribulosamine 3-kinase</fullName>
        <ecNumber evidence="1">2.7.1.172</ecNumber>
    </recommendedName>
</protein>
<name>A0A8H3I5X2_9LECA</name>
<dbReference type="InterPro" id="IPR016477">
    <property type="entry name" value="Fructo-/Ketosamine-3-kinase"/>
</dbReference>
<dbReference type="EC" id="2.7.1.172" evidence="1"/>
<dbReference type="Proteomes" id="UP000664534">
    <property type="component" value="Unassembled WGS sequence"/>
</dbReference>
<dbReference type="PANTHER" id="PTHR12149:SF8">
    <property type="entry name" value="PROTEIN-RIBULOSAMINE 3-KINASE"/>
    <property type="match status" value="1"/>
</dbReference>
<dbReference type="EMBL" id="CAJPDT010000002">
    <property type="protein sequence ID" value="CAF9905963.1"/>
    <property type="molecule type" value="Genomic_DNA"/>
</dbReference>
<reference evidence="3" key="1">
    <citation type="submission" date="2021-03" db="EMBL/GenBank/DDBJ databases">
        <authorList>
            <person name="Tagirdzhanova G."/>
        </authorList>
    </citation>
    <scope>NUCLEOTIDE SEQUENCE</scope>
</reference>
<dbReference type="GO" id="GO:0102193">
    <property type="term" value="F:protein-ribulosamine 3-kinase activity"/>
    <property type="evidence" value="ECO:0007669"/>
    <property type="project" value="UniProtKB-EC"/>
</dbReference>
<evidence type="ECO:0000313" key="4">
    <source>
        <dbReference type="Proteomes" id="UP000664534"/>
    </source>
</evidence>
<organism evidence="3 4">
    <name type="scientific">Imshaugia aleurites</name>
    <dbReference type="NCBI Taxonomy" id="172621"/>
    <lineage>
        <taxon>Eukaryota</taxon>
        <taxon>Fungi</taxon>
        <taxon>Dikarya</taxon>
        <taxon>Ascomycota</taxon>
        <taxon>Pezizomycotina</taxon>
        <taxon>Lecanoromycetes</taxon>
        <taxon>OSLEUM clade</taxon>
        <taxon>Lecanoromycetidae</taxon>
        <taxon>Lecanorales</taxon>
        <taxon>Lecanorineae</taxon>
        <taxon>Parmeliaceae</taxon>
        <taxon>Imshaugia</taxon>
    </lineage>
</organism>